<evidence type="ECO:0000313" key="21">
    <source>
        <dbReference type="EMBL" id="KAI2661586.1"/>
    </source>
</evidence>
<keyword evidence="8" id="KW-0832">Ubl conjugation</keyword>
<keyword evidence="22" id="KW-1185">Reference proteome</keyword>
<evidence type="ECO:0000256" key="10">
    <source>
        <dbReference type="ARBA" id="ARBA00022989"/>
    </source>
</evidence>
<evidence type="ECO:0000256" key="2">
    <source>
        <dbReference type="ARBA" id="ARBA00007256"/>
    </source>
</evidence>
<evidence type="ECO:0000256" key="3">
    <source>
        <dbReference type="ARBA" id="ARBA00021365"/>
    </source>
</evidence>
<evidence type="ECO:0000256" key="1">
    <source>
        <dbReference type="ARBA" id="ARBA00004265"/>
    </source>
</evidence>
<comment type="subcellular location">
    <subcellularLocation>
        <location evidence="1">Cytoplasmic vesicle</location>
        <location evidence="1">Phagosome membrane</location>
        <topology evidence="1">Multi-pass membrane protein</topology>
    </subcellularLocation>
</comment>
<dbReference type="SMART" id="SM00457">
    <property type="entry name" value="MACPF"/>
    <property type="match status" value="1"/>
</dbReference>
<name>A0ABQ8MHB1_LABRO</name>
<evidence type="ECO:0000259" key="20">
    <source>
        <dbReference type="PROSITE" id="PS51412"/>
    </source>
</evidence>
<keyword evidence="6" id="KW-0812">Transmembrane</keyword>
<evidence type="ECO:0000256" key="14">
    <source>
        <dbReference type="ARBA" id="ARBA00023180"/>
    </source>
</evidence>
<keyword evidence="15" id="KW-0968">Cytoplasmic vesicle</keyword>
<keyword evidence="14" id="KW-0325">Glycoprotein</keyword>
<evidence type="ECO:0000256" key="16">
    <source>
        <dbReference type="ARBA" id="ARBA00030728"/>
    </source>
</evidence>
<dbReference type="InterPro" id="IPR020864">
    <property type="entry name" value="MACPF"/>
</dbReference>
<keyword evidence="9" id="KW-0391">Immunity</keyword>
<dbReference type="EMBL" id="JACTAM010000008">
    <property type="protein sequence ID" value="KAI2661586.1"/>
    <property type="molecule type" value="Genomic_DNA"/>
</dbReference>
<evidence type="ECO:0000256" key="17">
    <source>
        <dbReference type="ARBA" id="ARBA00045657"/>
    </source>
</evidence>
<gene>
    <name evidence="21" type="ORF">H4Q32_007221</name>
</gene>
<evidence type="ECO:0000256" key="7">
    <source>
        <dbReference type="ARBA" id="ARBA00022729"/>
    </source>
</evidence>
<evidence type="ECO:0000256" key="15">
    <source>
        <dbReference type="ARBA" id="ARBA00023329"/>
    </source>
</evidence>
<dbReference type="InterPro" id="IPR039707">
    <property type="entry name" value="MPEG1"/>
</dbReference>
<evidence type="ECO:0000256" key="19">
    <source>
        <dbReference type="SAM" id="MobiDB-lite"/>
    </source>
</evidence>
<dbReference type="CDD" id="cd22579">
    <property type="entry name" value="MPEG1_P2"/>
    <property type="match status" value="1"/>
</dbReference>
<accession>A0ABQ8MHB1</accession>
<evidence type="ECO:0000256" key="11">
    <source>
        <dbReference type="ARBA" id="ARBA00023130"/>
    </source>
</evidence>
<comment type="function">
    <text evidence="18">Pore-forming protein involved in both innate and adaptive immunity. Plays a central role in antigen cross-presentation in dendritic cells by forming a pore in antigen-containing compartments, thereby promoting delivery of antigens for cross-presentation. Also involved in innate immune response following bacterial infection; shows antibacterial activity against a wide spectrum of Gram-positive, Gram-negative and acid-fast bacteria. Reduces the viability of the intracytosolic pathogen L.monocytogenes by inhibiting acidification of the phagocytic vacuole of host cells which restricts bacterial translocation from the vacuole to the cytosol. Required for the antibacterial activity of reactive oxygen species and nitric oxide.</text>
</comment>
<dbReference type="PANTHER" id="PTHR31463:SF4">
    <property type="entry name" value="MACROPHAGE-EXPRESSED GENE 1 PROTEIN"/>
    <property type="match status" value="1"/>
</dbReference>
<comment type="function">
    <text evidence="17">Pore-forming protein that plays a central role in antigen cross-presentation in dendritic cells by mediating delivery of antigens for cross-presentation. Dendritic cells bridge innate and adaptive immunity by capturing exogenous antigens on MHC class-I molecules and presenting them to naive CD8(+) T-cells. Acts by forming a pore in antigen-containing compartments, promoting the release of antigens into the cytosol, enabling generation of MHCI:peptide complexes and T-cell priming.</text>
</comment>
<evidence type="ECO:0000256" key="18">
    <source>
        <dbReference type="ARBA" id="ARBA00045689"/>
    </source>
</evidence>
<keyword evidence="12" id="KW-0472">Membrane</keyword>
<evidence type="ECO:0000256" key="5">
    <source>
        <dbReference type="ARBA" id="ARBA00022588"/>
    </source>
</evidence>
<evidence type="ECO:0000256" key="12">
    <source>
        <dbReference type="ARBA" id="ARBA00023136"/>
    </source>
</evidence>
<keyword evidence="7" id="KW-0732">Signal</keyword>
<keyword evidence="11" id="KW-1064">Adaptive immunity</keyword>
<organism evidence="21 22">
    <name type="scientific">Labeo rohita</name>
    <name type="common">Indian major carp</name>
    <name type="synonym">Cyprinus rohita</name>
    <dbReference type="NCBI Taxonomy" id="84645"/>
    <lineage>
        <taxon>Eukaryota</taxon>
        <taxon>Metazoa</taxon>
        <taxon>Chordata</taxon>
        <taxon>Craniata</taxon>
        <taxon>Vertebrata</taxon>
        <taxon>Euteleostomi</taxon>
        <taxon>Actinopterygii</taxon>
        <taxon>Neopterygii</taxon>
        <taxon>Teleostei</taxon>
        <taxon>Ostariophysi</taxon>
        <taxon>Cypriniformes</taxon>
        <taxon>Cyprinidae</taxon>
        <taxon>Labeoninae</taxon>
        <taxon>Labeonini</taxon>
        <taxon>Labeo</taxon>
    </lineage>
</organism>
<reference evidence="21 22" key="1">
    <citation type="submission" date="2022-01" db="EMBL/GenBank/DDBJ databases">
        <title>A high-quality chromosome-level genome assembly of rohu carp, Labeo rohita.</title>
        <authorList>
            <person name="Arick M.A. II"/>
            <person name="Hsu C.-Y."/>
            <person name="Magbanua Z."/>
            <person name="Pechanova O."/>
            <person name="Grover C."/>
            <person name="Miller E."/>
            <person name="Thrash A."/>
            <person name="Ezzel L."/>
            <person name="Alam S."/>
            <person name="Benzie J."/>
            <person name="Hamilton M."/>
            <person name="Karsi A."/>
            <person name="Lawrence M.L."/>
            <person name="Peterson D.G."/>
        </authorList>
    </citation>
    <scope>NUCLEOTIDE SEQUENCE [LARGE SCALE GENOMIC DNA]</scope>
    <source>
        <strain evidence="22">BAU-BD-2019</strain>
        <tissue evidence="21">Blood</tissue>
    </source>
</reference>
<evidence type="ECO:0000256" key="8">
    <source>
        <dbReference type="ARBA" id="ARBA00022843"/>
    </source>
</evidence>
<comment type="caution">
    <text evidence="21">The sequence shown here is derived from an EMBL/GenBank/DDBJ whole genome shotgun (WGS) entry which is preliminary data.</text>
</comment>
<evidence type="ECO:0000256" key="13">
    <source>
        <dbReference type="ARBA" id="ARBA00023157"/>
    </source>
</evidence>
<evidence type="ECO:0000313" key="22">
    <source>
        <dbReference type="Proteomes" id="UP000830375"/>
    </source>
</evidence>
<keyword evidence="4" id="KW-1134">Transmembrane beta strand</keyword>
<keyword evidence="5" id="KW-0399">Innate immunity</keyword>
<evidence type="ECO:0000256" key="4">
    <source>
        <dbReference type="ARBA" id="ARBA00022452"/>
    </source>
</evidence>
<protein>
    <recommendedName>
        <fullName evidence="3">Macrophage-expressed gene 1 protein</fullName>
    </recommendedName>
    <alternativeName>
        <fullName evidence="16">Perforin-2</fullName>
    </alternativeName>
</protein>
<keyword evidence="10" id="KW-1133">Transmembrane helix</keyword>
<dbReference type="PANTHER" id="PTHR31463">
    <property type="entry name" value="MACROPHAGE-EXPRESSED GENE 1 PROTEIN"/>
    <property type="match status" value="1"/>
</dbReference>
<evidence type="ECO:0000256" key="9">
    <source>
        <dbReference type="ARBA" id="ARBA00022859"/>
    </source>
</evidence>
<keyword evidence="13" id="KW-1015">Disulfide bond</keyword>
<sequence>MHFYTAHQLIMESRAFCLLVFWCCIGVCNLYPLIHPSNGLNECLKKTSLPALEVLPGGGWDNLRNMDMGRVMNLSFSQCQTTEDGVYLIPDEVFVIPQKVSGVETNSEIITSWLDQISSTSSSINADASFLMVLNGKFSKENQRIKTHQVKESSVTARVQVRNHLYTVKAYPDFPFDIRFAQQAEEIADAIKNNQTRLATYLSEKLILDYGTHVITSVDAGAILVQEDYLKASYVTKNQLQLSSLSSSAGLSFFEKLKFDFGGSSSQKNVQISGYQENITYSLIQSQGGALFYPGITLQKWQDSTLNNLVAIDRSGLPLHYFLNPSTFPDLPEPVVYKLALLVSQATEQYYKVNTIPGCISPDSKNFNFQANVDDASCEGPVTNLNFGGIYQRCTALTSDGSTICDETAQRNPATGDYSCPLQYNTTLLRSETIERGYTRYECQKSCRSCGFLWLSTCCSQTCNDVYYVRRAKVDTYWCSTTQKIQNSGYLFGGLYGPSLQNPFTKSYSCPANFFVQKFLSSGMVVCLSNDYVTATKSSVPFGGFFSCQSGNPLANGQNRCPLQFSQHLAAVSDGCEILYCVQSAIFSGGQLKPVRLPPFTSPPLVSMNATISAISASNVSSVKDGQTTPWQKTTERQMQKLPAAISFLVLFIILNAYDAYGIYYAKSIWESNKDDLPANASLSNKCSQILNDNMSMGFYHKTEVLGGEKYPVEAYSNFHDNPDVISIFPLHHLVDDPEVKPVSLPPITCPPMVGMTATNSVAIMTEGNVSWGKKYDNFFCCSDIVSTDALVLYQYLQPLSAHSSQFVLPTNDTLWLDIPSAPQNHQSKQTRLSTPRCS</sequence>
<feature type="region of interest" description="Disordered" evidence="19">
    <location>
        <begin position="820"/>
        <end position="839"/>
    </location>
</feature>
<feature type="compositionally biased region" description="Polar residues" evidence="19">
    <location>
        <begin position="822"/>
        <end position="839"/>
    </location>
</feature>
<feature type="domain" description="MACPF" evidence="20">
    <location>
        <begin position="39"/>
        <end position="354"/>
    </location>
</feature>
<comment type="similarity">
    <text evidence="2">Belongs to the MPEG1 family.</text>
</comment>
<dbReference type="PROSITE" id="PS51412">
    <property type="entry name" value="MACPF_2"/>
    <property type="match status" value="1"/>
</dbReference>
<evidence type="ECO:0000256" key="6">
    <source>
        <dbReference type="ARBA" id="ARBA00022692"/>
    </source>
</evidence>
<dbReference type="Pfam" id="PF01823">
    <property type="entry name" value="MACPF"/>
    <property type="match status" value="1"/>
</dbReference>
<proteinExistence type="inferred from homology"/>
<dbReference type="Proteomes" id="UP000830375">
    <property type="component" value="Unassembled WGS sequence"/>
</dbReference>